<evidence type="ECO:0000313" key="7">
    <source>
        <dbReference type="Proteomes" id="UP000463138"/>
    </source>
</evidence>
<reference evidence="6 7" key="1">
    <citation type="submission" date="2018-07" db="EMBL/GenBank/DDBJ databases">
        <title>Pseudomonas laoshanensis sp. nov., isolated from soil.</title>
        <authorList>
            <person name="Sun J."/>
            <person name="Yu L."/>
            <person name="Wang M."/>
            <person name="Zhang C."/>
        </authorList>
    </citation>
    <scope>NUCLEOTIDE SEQUENCE [LARGE SCALE GENOMIC DNA]</scope>
    <source>
        <strain evidence="6 7">Y22</strain>
    </source>
</reference>
<dbReference type="OrthoDB" id="8594221at2"/>
<dbReference type="PANTHER" id="PTHR43222:SF11">
    <property type="entry name" value="PHOSPHATASE NUDJ"/>
    <property type="match status" value="1"/>
</dbReference>
<dbReference type="PANTHER" id="PTHR43222">
    <property type="entry name" value="NUDIX HYDROLASE 23"/>
    <property type="match status" value="1"/>
</dbReference>
<dbReference type="InterPro" id="IPR033713">
    <property type="entry name" value="NudJ"/>
</dbReference>
<dbReference type="InterPro" id="IPR015797">
    <property type="entry name" value="NUDIX_hydrolase-like_dom_sf"/>
</dbReference>
<dbReference type="EC" id="3.6.1.-" evidence="4"/>
<feature type="domain" description="Nudix hydrolase" evidence="5">
    <location>
        <begin position="4"/>
        <end position="133"/>
    </location>
</feature>
<evidence type="ECO:0000313" key="6">
    <source>
        <dbReference type="EMBL" id="KAA0696765.1"/>
    </source>
</evidence>
<gene>
    <name evidence="4" type="primary">nudJ</name>
    <name evidence="6" type="ORF">DT594_05450</name>
</gene>
<evidence type="ECO:0000256" key="2">
    <source>
        <dbReference type="ARBA" id="ARBA00011245"/>
    </source>
</evidence>
<dbReference type="Proteomes" id="UP000463138">
    <property type="component" value="Unassembled WGS sequence"/>
</dbReference>
<keyword evidence="7" id="KW-1185">Reference proteome</keyword>
<evidence type="ECO:0000256" key="3">
    <source>
        <dbReference type="ARBA" id="ARBA00015552"/>
    </source>
</evidence>
<dbReference type="InterPro" id="IPR000086">
    <property type="entry name" value="NUDIX_hydrolase_dom"/>
</dbReference>
<comment type="caution">
    <text evidence="6">The sequence shown here is derived from an EMBL/GenBank/DDBJ whole genome shotgun (WGS) entry which is preliminary data.</text>
</comment>
<dbReference type="GO" id="GO:0017111">
    <property type="term" value="F:ribonucleoside triphosphate phosphatase activity"/>
    <property type="evidence" value="ECO:0007669"/>
    <property type="project" value="InterPro"/>
</dbReference>
<dbReference type="RefSeq" id="WP_149331701.1">
    <property type="nucleotide sequence ID" value="NZ_JBHOFR010000013.1"/>
</dbReference>
<comment type="cofactor">
    <cofactor evidence="4">
        <name>Mg(2+)</name>
        <dbReference type="ChEBI" id="CHEBI:18420"/>
    </cofactor>
</comment>
<dbReference type="CDD" id="cd03675">
    <property type="entry name" value="NUDIX_Hydrolase"/>
    <property type="match status" value="1"/>
</dbReference>
<protein>
    <recommendedName>
        <fullName evidence="3 4">Phosphatase NudJ</fullName>
        <ecNumber evidence="4">3.6.1.-</ecNumber>
    </recommendedName>
</protein>
<dbReference type="AlphaFoldDB" id="A0A7V7GXG3"/>
<proteinExistence type="inferred from homology"/>
<accession>A0A7V7GXG3</accession>
<name>A0A7V7GXG3_9GAMM</name>
<comment type="similarity">
    <text evidence="1 4">Belongs to the Nudix hydrolase family. NudJ subfamily.</text>
</comment>
<organism evidence="6 7">
    <name type="scientific">Halopseudomonas laoshanensis</name>
    <dbReference type="NCBI Taxonomy" id="2268758"/>
    <lineage>
        <taxon>Bacteria</taxon>
        <taxon>Pseudomonadati</taxon>
        <taxon>Pseudomonadota</taxon>
        <taxon>Gammaproteobacteria</taxon>
        <taxon>Pseudomonadales</taxon>
        <taxon>Pseudomonadaceae</taxon>
        <taxon>Halopseudomonas</taxon>
    </lineage>
</organism>
<dbReference type="Pfam" id="PF00293">
    <property type="entry name" value="NUDIX"/>
    <property type="match status" value="1"/>
</dbReference>
<dbReference type="PROSITE" id="PS51462">
    <property type="entry name" value="NUDIX"/>
    <property type="match status" value="1"/>
</dbReference>
<evidence type="ECO:0000256" key="4">
    <source>
        <dbReference type="RuleBase" id="RU364043"/>
    </source>
</evidence>
<dbReference type="Gene3D" id="3.90.79.10">
    <property type="entry name" value="Nucleoside Triphosphate Pyrophosphohydrolase"/>
    <property type="match status" value="1"/>
</dbReference>
<keyword evidence="4 6" id="KW-0378">Hydrolase</keyword>
<sequence>MRFLPHVTVATIIEHEGRFLMVEEYRDSRLVLNQPAGHVEEDESLIQAARREVLEETAYSVELTSVVGIYLFKADNGVSYQRSCFAGKVVQHYPERKLDEGILRTVWLSLDELRQRRDDLRSYLVLDCIEDYLNKPHYSLDLIR</sequence>
<dbReference type="EMBL" id="QOVF01000001">
    <property type="protein sequence ID" value="KAA0696765.1"/>
    <property type="molecule type" value="Genomic_DNA"/>
</dbReference>
<evidence type="ECO:0000259" key="5">
    <source>
        <dbReference type="PROSITE" id="PS51462"/>
    </source>
</evidence>
<dbReference type="GO" id="GO:0004787">
    <property type="term" value="F:thiamine diphosphate phosphatase activity"/>
    <property type="evidence" value="ECO:0007669"/>
    <property type="project" value="InterPro"/>
</dbReference>
<dbReference type="SUPFAM" id="SSF55811">
    <property type="entry name" value="Nudix"/>
    <property type="match status" value="1"/>
</dbReference>
<evidence type="ECO:0000256" key="1">
    <source>
        <dbReference type="ARBA" id="ARBA00007608"/>
    </source>
</evidence>
<comment type="subunit">
    <text evidence="2 4">Monomer.</text>
</comment>
<dbReference type="GO" id="GO:0017110">
    <property type="term" value="F:nucleoside diphosphate phosphatase activity"/>
    <property type="evidence" value="ECO:0007669"/>
    <property type="project" value="InterPro"/>
</dbReference>
<keyword evidence="4" id="KW-0460">Magnesium</keyword>